<protein>
    <submittedName>
        <fullName evidence="3">2'-5' RNA ligase</fullName>
    </submittedName>
</protein>
<evidence type="ECO:0000256" key="1">
    <source>
        <dbReference type="ARBA" id="ARBA00022801"/>
    </source>
</evidence>
<dbReference type="NCBIfam" id="TIGR02258">
    <property type="entry name" value="2_5_ligase"/>
    <property type="match status" value="1"/>
</dbReference>
<dbReference type="Proteomes" id="UP000009376">
    <property type="component" value="Unassembled WGS sequence"/>
</dbReference>
<proteinExistence type="predicted"/>
<dbReference type="GO" id="GO:0008664">
    <property type="term" value="F:RNA 2',3'-cyclic 3'-phosphodiesterase activity"/>
    <property type="evidence" value="ECO:0007669"/>
    <property type="project" value="InterPro"/>
</dbReference>
<dbReference type="PANTHER" id="PTHR35561:SF1">
    <property type="entry name" value="RNA 2',3'-CYCLIC PHOSPHODIESTERASE"/>
    <property type="match status" value="1"/>
</dbReference>
<evidence type="ECO:0000259" key="2">
    <source>
        <dbReference type="Pfam" id="PF02834"/>
    </source>
</evidence>
<dbReference type="AlphaFoldDB" id="D6GUG8"/>
<dbReference type="GO" id="GO:0016874">
    <property type="term" value="F:ligase activity"/>
    <property type="evidence" value="ECO:0007669"/>
    <property type="project" value="UniProtKB-KW"/>
</dbReference>
<gene>
    <name evidence="3" type="ORF">BJBARM5_0105</name>
</gene>
<keyword evidence="1" id="KW-0378">Hydrolase</keyword>
<organism evidence="3 4">
    <name type="scientific">Candidatus Parvarchaeum acidophilus ARMAN-5</name>
    <dbReference type="NCBI Taxonomy" id="662762"/>
    <lineage>
        <taxon>Archaea</taxon>
        <taxon>Candidatus Parvarchaeota</taxon>
        <taxon>Candidatus Parvarchaeum</taxon>
    </lineage>
</organism>
<dbReference type="EMBL" id="GG745546">
    <property type="protein sequence ID" value="EFD93096.1"/>
    <property type="molecule type" value="Genomic_DNA"/>
</dbReference>
<dbReference type="Gene3D" id="3.90.1140.10">
    <property type="entry name" value="Cyclic phosphodiesterase"/>
    <property type="match status" value="1"/>
</dbReference>
<dbReference type="InterPro" id="IPR009097">
    <property type="entry name" value="Cyclic_Pdiesterase"/>
</dbReference>
<dbReference type="SUPFAM" id="SSF55144">
    <property type="entry name" value="LigT-like"/>
    <property type="match status" value="1"/>
</dbReference>
<dbReference type="GO" id="GO:0004113">
    <property type="term" value="F:2',3'-cyclic-nucleotide 3'-phosphodiesterase activity"/>
    <property type="evidence" value="ECO:0007669"/>
    <property type="project" value="InterPro"/>
</dbReference>
<name>D6GUG8_PARA5</name>
<dbReference type="PANTHER" id="PTHR35561">
    <property type="entry name" value="RNA 2',3'-CYCLIC PHOSPHODIESTERASE"/>
    <property type="match status" value="1"/>
</dbReference>
<evidence type="ECO:0000313" key="4">
    <source>
        <dbReference type="Proteomes" id="UP000009376"/>
    </source>
</evidence>
<dbReference type="InterPro" id="IPR004175">
    <property type="entry name" value="RNA_CPDase"/>
</dbReference>
<sequence length="158" mass="18682">MNRYFTAIDLPEETKKSVYSYFYPLLTKYFYGSFTTEEKLHITLVFLGDIEIKKEFIDFIKGLKISHDIIIKGVDAFPNLENPKVLYAKVNNDLSPITKKITEFIGIDNKQHFIPHITLCRIKRIKDAEFHIPEKEFTFHADKIDIFNSDFKNYYKLS</sequence>
<dbReference type="Pfam" id="PF02834">
    <property type="entry name" value="LigT_PEase"/>
    <property type="match status" value="1"/>
</dbReference>
<accession>D6GUG8</accession>
<feature type="domain" description="Phosphoesterase HXTX" evidence="2">
    <location>
        <begin position="8"/>
        <end position="87"/>
    </location>
</feature>
<evidence type="ECO:0000313" key="3">
    <source>
        <dbReference type="EMBL" id="EFD93096.1"/>
    </source>
</evidence>
<dbReference type="InterPro" id="IPR014051">
    <property type="entry name" value="Phosphoesterase_HXTX"/>
</dbReference>
<reference evidence="3 4" key="1">
    <citation type="journal article" date="2010" name="Proc. Natl. Acad. Sci. U.S.A.">
        <title>Enigmatic, ultrasmall, uncultivated Archaea.</title>
        <authorList>
            <person name="Baker B.J."/>
            <person name="Comolli L.R."/>
            <person name="Dick G.J."/>
            <person name="Hauser L.J."/>
            <person name="Hyatt D."/>
            <person name="Dill B.D."/>
            <person name="Land M.L."/>
            <person name="Verberkmoes N.C."/>
            <person name="Hettich R.L."/>
            <person name="Banfield J.F."/>
        </authorList>
    </citation>
    <scope>NUCLEOTIDE SEQUENCE [LARGE SCALE GENOMIC DNA]</scope>
</reference>
<keyword evidence="3" id="KW-0436">Ligase</keyword>